<sequence length="120" mass="12492">MTRLSPSQDYARVLAQDQNLGLQRDALIKAGGCKASFEDKGSGTRADRLGLAKAQAAAVHRTGRTPAPTRAGHGARNRLIPLPRSASSSGSCVGRKGCSALAGPFRSVRRGFPAMSCRSG</sequence>
<evidence type="ECO:0000256" key="1">
    <source>
        <dbReference type="SAM" id="MobiDB-lite"/>
    </source>
</evidence>
<name>A0ABX1NZQ2_9RHOO</name>
<proteinExistence type="predicted"/>
<dbReference type="Gene3D" id="3.40.50.1390">
    <property type="entry name" value="Resolvase, N-terminal catalytic domain"/>
    <property type="match status" value="1"/>
</dbReference>
<dbReference type="Proteomes" id="UP000633943">
    <property type="component" value="Unassembled WGS sequence"/>
</dbReference>
<evidence type="ECO:0000313" key="3">
    <source>
        <dbReference type="EMBL" id="NMG17549.1"/>
    </source>
</evidence>
<dbReference type="InterPro" id="IPR036162">
    <property type="entry name" value="Resolvase-like_N_sf"/>
</dbReference>
<feature type="region of interest" description="Disordered" evidence="1">
    <location>
        <begin position="58"/>
        <end position="92"/>
    </location>
</feature>
<organism evidence="3 4">
    <name type="scientific">Aromatoleum bremense</name>
    <dbReference type="NCBI Taxonomy" id="76115"/>
    <lineage>
        <taxon>Bacteria</taxon>
        <taxon>Pseudomonadati</taxon>
        <taxon>Pseudomonadota</taxon>
        <taxon>Betaproteobacteria</taxon>
        <taxon>Rhodocyclales</taxon>
        <taxon>Rhodocyclaceae</taxon>
        <taxon>Aromatoleum</taxon>
    </lineage>
</organism>
<dbReference type="SUPFAM" id="SSF53041">
    <property type="entry name" value="Resolvase-like"/>
    <property type="match status" value="1"/>
</dbReference>
<keyword evidence="4" id="KW-1185">Reference proteome</keyword>
<evidence type="ECO:0000259" key="2">
    <source>
        <dbReference type="Pfam" id="PF00239"/>
    </source>
</evidence>
<dbReference type="EMBL" id="WTVP01000087">
    <property type="protein sequence ID" value="NMG17549.1"/>
    <property type="molecule type" value="Genomic_DNA"/>
</dbReference>
<protein>
    <recommendedName>
        <fullName evidence="2">Resolvase/invertase-type recombinase catalytic domain-containing protein</fullName>
    </recommendedName>
</protein>
<evidence type="ECO:0000313" key="4">
    <source>
        <dbReference type="Proteomes" id="UP000633943"/>
    </source>
</evidence>
<accession>A0ABX1NZQ2</accession>
<dbReference type="InterPro" id="IPR006119">
    <property type="entry name" value="Resolv_N"/>
</dbReference>
<gene>
    <name evidence="3" type="ORF">GPA24_18810</name>
</gene>
<dbReference type="Pfam" id="PF00239">
    <property type="entry name" value="Resolvase"/>
    <property type="match status" value="1"/>
</dbReference>
<reference evidence="3 4" key="1">
    <citation type="submission" date="2019-12" db="EMBL/GenBank/DDBJ databases">
        <title>Comparative genomics gives insights into the taxonomy of the Azoarcus-Aromatoleum group and reveals separate origins of nif in the plant-associated Azoarcus and non-plant-associated Aromatoleum sub-groups.</title>
        <authorList>
            <person name="Lafos M."/>
            <person name="Maluk M."/>
            <person name="Batista M."/>
            <person name="Junghare M."/>
            <person name="Carmona M."/>
            <person name="Faoro H."/>
            <person name="Cruz L.M."/>
            <person name="Battistoni F."/>
            <person name="De Souza E."/>
            <person name="Pedrosa F."/>
            <person name="Chen W.-M."/>
            <person name="Poole P.S."/>
            <person name="Dixon R.A."/>
            <person name="James E.K."/>
        </authorList>
    </citation>
    <scope>NUCLEOTIDE SEQUENCE [LARGE SCALE GENOMIC DNA]</scope>
    <source>
        <strain evidence="3 4">PbN1</strain>
    </source>
</reference>
<comment type="caution">
    <text evidence="3">The sequence shown here is derived from an EMBL/GenBank/DDBJ whole genome shotgun (WGS) entry which is preliminary data.</text>
</comment>
<feature type="domain" description="Resolvase/invertase-type recombinase catalytic" evidence="2">
    <location>
        <begin position="10"/>
        <end position="62"/>
    </location>
</feature>